<reference evidence="1" key="1">
    <citation type="submission" date="2022-07" db="EMBL/GenBank/DDBJ databases">
        <title>Phylogenomic reconstructions and comparative analyses of Kickxellomycotina fungi.</title>
        <authorList>
            <person name="Reynolds N.K."/>
            <person name="Stajich J.E."/>
            <person name="Barry K."/>
            <person name="Grigoriev I.V."/>
            <person name="Crous P."/>
            <person name="Smith M.E."/>
        </authorList>
    </citation>
    <scope>NUCLEOTIDE SEQUENCE</scope>
    <source>
        <strain evidence="1">NRRL 5244</strain>
    </source>
</reference>
<keyword evidence="2" id="KW-1185">Reference proteome</keyword>
<dbReference type="EMBL" id="JANBPW010000903">
    <property type="protein sequence ID" value="KAJ1947829.1"/>
    <property type="molecule type" value="Genomic_DNA"/>
</dbReference>
<comment type="caution">
    <text evidence="1">The sequence shown here is derived from an EMBL/GenBank/DDBJ whole genome shotgun (WGS) entry which is preliminary data.</text>
</comment>
<gene>
    <name evidence="1" type="primary">HRD3_1</name>
    <name evidence="1" type="ORF">FBU59_001837</name>
</gene>
<evidence type="ECO:0000313" key="1">
    <source>
        <dbReference type="EMBL" id="KAJ1947829.1"/>
    </source>
</evidence>
<proteinExistence type="predicted"/>
<accession>A0ACC1JD28</accession>
<sequence>MAVLTHYQMRLDAQRSSQVVLKQGFKTNREILPLLPKAVRPYVRKLMAFVADWVEPSARDSKSSYMQRVKERHTIQPANVREAISNLTVLANQGHEDAVFILANMEMYGRYGTGVDLPKAFAHYQQLSEISGNATAQYMLGFFYATALGGVEQSNSMSLLYNRFAALQGYMPAEMTLGFRHLAGIGTTMSCPDALSYYQAVAVKSVRHYLSGPPLGRHLPSYRVRLSDEHGGIYGVKTSKYSVRKSVKRDEFNEIIEYHQFKARK</sequence>
<protein>
    <submittedName>
        <fullName evidence="1">ERAD-associated protein</fullName>
    </submittedName>
</protein>
<name>A0ACC1JD28_9FUNG</name>
<organism evidence="1 2">
    <name type="scientific">Linderina macrospora</name>
    <dbReference type="NCBI Taxonomy" id="4868"/>
    <lineage>
        <taxon>Eukaryota</taxon>
        <taxon>Fungi</taxon>
        <taxon>Fungi incertae sedis</taxon>
        <taxon>Zoopagomycota</taxon>
        <taxon>Kickxellomycotina</taxon>
        <taxon>Kickxellomycetes</taxon>
        <taxon>Kickxellales</taxon>
        <taxon>Kickxellaceae</taxon>
        <taxon>Linderina</taxon>
    </lineage>
</organism>
<evidence type="ECO:0000313" key="2">
    <source>
        <dbReference type="Proteomes" id="UP001150603"/>
    </source>
</evidence>
<dbReference type="Proteomes" id="UP001150603">
    <property type="component" value="Unassembled WGS sequence"/>
</dbReference>
<feature type="non-terminal residue" evidence="1">
    <location>
        <position position="265"/>
    </location>
</feature>